<feature type="domain" description="DOT1" evidence="3">
    <location>
        <begin position="121"/>
        <end position="251"/>
    </location>
</feature>
<feature type="chain" id="PRO_5046496875" description="DOT1 domain-containing protein" evidence="2">
    <location>
        <begin position="26"/>
        <end position="675"/>
    </location>
</feature>
<name>A0ABP0Q0V1_9DINO</name>
<dbReference type="PANTHER" id="PTHR43215:SF14">
    <property type="entry name" value="RADIAL SPOKE HEAD 1 HOMOLOG"/>
    <property type="match status" value="1"/>
</dbReference>
<evidence type="ECO:0000313" key="5">
    <source>
        <dbReference type="Proteomes" id="UP001642484"/>
    </source>
</evidence>
<dbReference type="Pfam" id="PF08123">
    <property type="entry name" value="DOT1"/>
    <property type="match status" value="1"/>
</dbReference>
<sequence length="675" mass="74588">MQLKFLFAPLCLVLIQANLLVDAGAQECAEPGKVSIPTDSLSLHLFVHKHQTRTSSTLAWACVSLCFTLQLVILYKHSFFHCEGTLAHLVRLDEIYEGQSKNASWMSGIDVVTGQLKTLKASDLTYGEILPEGFLSILQCIGARAGQRFFDLGSGTGKIAVLASLFGLNSTGIELVPSRWEASCRVVQKMNSLGIRPPKFIYGSFADVDFSDADLIFMNSVTYPEDVLDEVAAMAKCLTPTAKIVTAKTLLGHFELTGACWANVSWSSAPFEYSVQQLQEDGIREGKGKLTWADGSSYKGEFQHNCIEGKGKKTLPDGSWFEGQFHDSELEGRGTFHWPDGTEFEGLWHNSEIVGPGCHRFPNGTMITGVFENHGATGEGTKKWANGSMYTGTLLNNSIHKYGVFQWPDGRRYIGQFQDEMMHGEGMLCWSDDFGVCRYKGTFEHNVFQGHGVLEWSVKARYVGEFFNGLYHGEGTFEWPDKANVYRGQWQFGEMSGRGTLTTSCGSVCSGEFHAGNMEGRGTITFITNDQYTGEFKDSMFNGLGCYTWSSGVTLTGVFENNVCSKVGKKTYTNGLIYVGELFEDQEHGRGVLTDASGTRIVGVWNNGRLEEELVEMIVSATEVDPRGPPEQRVFVASRKPDVQPGMHRPQSLECRFAGFLGPCFLSSFFGPHRA</sequence>
<dbReference type="InterPro" id="IPR025789">
    <property type="entry name" value="DOT1_dom"/>
</dbReference>
<dbReference type="CDD" id="cd02440">
    <property type="entry name" value="AdoMet_MTases"/>
    <property type="match status" value="1"/>
</dbReference>
<dbReference type="PANTHER" id="PTHR43215">
    <property type="entry name" value="RADIAL SPOKE HEAD 1 HOMOLOG"/>
    <property type="match status" value="1"/>
</dbReference>
<dbReference type="Gene3D" id="2.20.110.10">
    <property type="entry name" value="Histone H3 K4-specific methyltransferase SET7/9 N-terminal domain"/>
    <property type="match status" value="4"/>
</dbReference>
<reference evidence="4 5" key="1">
    <citation type="submission" date="2024-02" db="EMBL/GenBank/DDBJ databases">
        <authorList>
            <person name="Chen Y."/>
            <person name="Shah S."/>
            <person name="Dougan E. K."/>
            <person name="Thang M."/>
            <person name="Chan C."/>
        </authorList>
    </citation>
    <scope>NUCLEOTIDE SEQUENCE [LARGE SCALE GENOMIC DNA]</scope>
</reference>
<dbReference type="Gene3D" id="3.40.50.150">
    <property type="entry name" value="Vaccinia Virus protein VP39"/>
    <property type="match status" value="1"/>
</dbReference>
<keyword evidence="2" id="KW-0732">Signal</keyword>
<accession>A0ABP0Q0V1</accession>
<evidence type="ECO:0000313" key="4">
    <source>
        <dbReference type="EMBL" id="CAK9081336.1"/>
    </source>
</evidence>
<dbReference type="Pfam" id="PF02493">
    <property type="entry name" value="MORN"/>
    <property type="match status" value="13"/>
</dbReference>
<organism evidence="4 5">
    <name type="scientific">Durusdinium trenchii</name>
    <dbReference type="NCBI Taxonomy" id="1381693"/>
    <lineage>
        <taxon>Eukaryota</taxon>
        <taxon>Sar</taxon>
        <taxon>Alveolata</taxon>
        <taxon>Dinophyceae</taxon>
        <taxon>Suessiales</taxon>
        <taxon>Symbiodiniaceae</taxon>
        <taxon>Durusdinium</taxon>
    </lineage>
</organism>
<evidence type="ECO:0000259" key="3">
    <source>
        <dbReference type="Pfam" id="PF08123"/>
    </source>
</evidence>
<dbReference type="SUPFAM" id="SSF82185">
    <property type="entry name" value="Histone H3 K4-specific methyltransferase SET7/9 N-terminal domain"/>
    <property type="match status" value="3"/>
</dbReference>
<dbReference type="InterPro" id="IPR003409">
    <property type="entry name" value="MORN"/>
</dbReference>
<protein>
    <recommendedName>
        <fullName evidence="3">DOT1 domain-containing protein</fullName>
    </recommendedName>
</protein>
<dbReference type="InterPro" id="IPR029063">
    <property type="entry name" value="SAM-dependent_MTases_sf"/>
</dbReference>
<keyword evidence="1" id="KW-0677">Repeat</keyword>
<dbReference type="SMART" id="SM00698">
    <property type="entry name" value="MORN"/>
    <property type="match status" value="11"/>
</dbReference>
<feature type="signal peptide" evidence="2">
    <location>
        <begin position="1"/>
        <end position="25"/>
    </location>
</feature>
<gene>
    <name evidence="4" type="ORF">CCMP2556_LOCUS39805</name>
</gene>
<dbReference type="SUPFAM" id="SSF53335">
    <property type="entry name" value="S-adenosyl-L-methionine-dependent methyltransferases"/>
    <property type="match status" value="1"/>
</dbReference>
<evidence type="ECO:0000256" key="1">
    <source>
        <dbReference type="ARBA" id="ARBA00022737"/>
    </source>
</evidence>
<proteinExistence type="predicted"/>
<comment type="caution">
    <text evidence="4">The sequence shown here is derived from an EMBL/GenBank/DDBJ whole genome shotgun (WGS) entry which is preliminary data.</text>
</comment>
<dbReference type="EMBL" id="CAXAMN010023829">
    <property type="protein sequence ID" value="CAK9081336.1"/>
    <property type="molecule type" value="Genomic_DNA"/>
</dbReference>
<dbReference type="Proteomes" id="UP001642484">
    <property type="component" value="Unassembled WGS sequence"/>
</dbReference>
<keyword evidence="5" id="KW-1185">Reference proteome</keyword>
<evidence type="ECO:0000256" key="2">
    <source>
        <dbReference type="SAM" id="SignalP"/>
    </source>
</evidence>